<dbReference type="EMBL" id="WHNW01000014">
    <property type="protein sequence ID" value="MPV86930.1"/>
    <property type="molecule type" value="Genomic_DNA"/>
</dbReference>
<comment type="caution">
    <text evidence="2">The sequence shown here is derived from an EMBL/GenBank/DDBJ whole genome shotgun (WGS) entry which is preliminary data.</text>
</comment>
<dbReference type="RefSeq" id="WP_152810919.1">
    <property type="nucleotide sequence ID" value="NZ_WHNW01000014.1"/>
</dbReference>
<dbReference type="SUPFAM" id="SSF46565">
    <property type="entry name" value="Chaperone J-domain"/>
    <property type="match status" value="1"/>
</dbReference>
<sequence>MYQAKSKPQLVPQSQLPIVYESPLHQRTRHLILALQSNLALTNHKINELESQIAAFDAAYRARFYDYIDAISALKATLGLIESDTTAHTAMVLTAPEQARLKAMYRQAAKYCHPDYLPSHLIRRGEAIFHQLTAAYRARDVLAVETWLFELESGQAFAESYHWQTNPRLLAQKKDLLQQRLTQQCEVLDHLQKNTSPQIFDTSQWNALLYDYQVMLEEELANLKSGY</sequence>
<proteinExistence type="predicted"/>
<dbReference type="InParanoid" id="A0A6N7EZE8"/>
<protein>
    <recommendedName>
        <fullName evidence="4">J domain-containing protein</fullName>
    </recommendedName>
</protein>
<accession>A0A6N7EZE8</accession>
<dbReference type="InterPro" id="IPR036869">
    <property type="entry name" value="J_dom_sf"/>
</dbReference>
<name>A0A6N7EZE8_9GAMM</name>
<evidence type="ECO:0000256" key="1">
    <source>
        <dbReference type="ARBA" id="ARBA00023186"/>
    </source>
</evidence>
<keyword evidence="1" id="KW-0143">Chaperone</keyword>
<evidence type="ECO:0000313" key="2">
    <source>
        <dbReference type="EMBL" id="MPV86930.1"/>
    </source>
</evidence>
<gene>
    <name evidence="2" type="ORF">GCU85_09350</name>
</gene>
<dbReference type="Proteomes" id="UP000471298">
    <property type="component" value="Unassembled WGS sequence"/>
</dbReference>
<reference evidence="2 3" key="1">
    <citation type="submission" date="2019-10" db="EMBL/GenBank/DDBJ databases">
        <title>Cardiobacteriales fam. a chemoheterotrophic member of the order Cardiobacteriales, and proposal of Cardiobacteriales fam. nov.</title>
        <authorList>
            <person name="Wang C."/>
        </authorList>
    </citation>
    <scope>NUCLEOTIDE SEQUENCE [LARGE SCALE GENOMIC DNA]</scope>
    <source>
        <strain evidence="2 3">ML27</strain>
    </source>
</reference>
<dbReference type="AlphaFoldDB" id="A0A6N7EZE8"/>
<keyword evidence="3" id="KW-1185">Reference proteome</keyword>
<evidence type="ECO:0008006" key="4">
    <source>
        <dbReference type="Google" id="ProtNLM"/>
    </source>
</evidence>
<evidence type="ECO:0000313" key="3">
    <source>
        <dbReference type="Proteomes" id="UP000471298"/>
    </source>
</evidence>
<organism evidence="2 3">
    <name type="scientific">Ostreibacterium oceani</name>
    <dbReference type="NCBI Taxonomy" id="2654998"/>
    <lineage>
        <taxon>Bacteria</taxon>
        <taxon>Pseudomonadati</taxon>
        <taxon>Pseudomonadota</taxon>
        <taxon>Gammaproteobacteria</taxon>
        <taxon>Cardiobacteriales</taxon>
        <taxon>Ostreibacteriaceae</taxon>
        <taxon>Ostreibacterium</taxon>
    </lineage>
</organism>